<evidence type="ECO:0000313" key="2">
    <source>
        <dbReference type="EMBL" id="KAA1092748.1"/>
    </source>
</evidence>
<dbReference type="OrthoDB" id="2499947at2759"/>
<dbReference type="EMBL" id="VDEP01000373">
    <property type="protein sequence ID" value="KAA1093848.1"/>
    <property type="molecule type" value="Genomic_DNA"/>
</dbReference>
<evidence type="ECO:0000313" key="3">
    <source>
        <dbReference type="EMBL" id="KAA1093848.1"/>
    </source>
</evidence>
<evidence type="ECO:0000313" key="4">
    <source>
        <dbReference type="Proteomes" id="UP000324748"/>
    </source>
</evidence>
<accession>A0A5B0NY70</accession>
<comment type="caution">
    <text evidence="2">The sequence shown here is derived from an EMBL/GenBank/DDBJ whole genome shotgun (WGS) entry which is preliminary data.</text>
</comment>
<proteinExistence type="predicted"/>
<keyword evidence="1" id="KW-1133">Transmembrane helix</keyword>
<evidence type="ECO:0000313" key="5">
    <source>
        <dbReference type="Proteomes" id="UP000325313"/>
    </source>
</evidence>
<feature type="transmembrane region" description="Helical" evidence="1">
    <location>
        <begin position="28"/>
        <end position="49"/>
    </location>
</feature>
<dbReference type="EMBL" id="VSWC01000080">
    <property type="protein sequence ID" value="KAA1092748.1"/>
    <property type="molecule type" value="Genomic_DNA"/>
</dbReference>
<name>A0A5B0NY70_PUCGR</name>
<evidence type="ECO:0000256" key="1">
    <source>
        <dbReference type="SAM" id="Phobius"/>
    </source>
</evidence>
<protein>
    <submittedName>
        <fullName evidence="2">Uncharacterized protein</fullName>
    </submittedName>
</protein>
<dbReference type="Proteomes" id="UP000324748">
    <property type="component" value="Unassembled WGS sequence"/>
</dbReference>
<reference evidence="4 5" key="1">
    <citation type="submission" date="2019-05" db="EMBL/GenBank/DDBJ databases">
        <title>Emergence of the Ug99 lineage of the wheat stem rust pathogen through somatic hybridization.</title>
        <authorList>
            <person name="Li F."/>
            <person name="Upadhyaya N.M."/>
            <person name="Sperschneider J."/>
            <person name="Matny O."/>
            <person name="Nguyen-Phuc H."/>
            <person name="Mago R."/>
            <person name="Raley C."/>
            <person name="Miller M.E."/>
            <person name="Silverstein K.A.T."/>
            <person name="Henningsen E."/>
            <person name="Hirsch C.D."/>
            <person name="Visser B."/>
            <person name="Pretorius Z.A."/>
            <person name="Steffenson B.J."/>
            <person name="Schwessinger B."/>
            <person name="Dodds P.N."/>
            <person name="Figueroa M."/>
        </authorList>
    </citation>
    <scope>NUCLEOTIDE SEQUENCE [LARGE SCALE GENOMIC DNA]</scope>
    <source>
        <strain evidence="2">21-0</strain>
        <strain evidence="3 5">Ug99</strain>
    </source>
</reference>
<dbReference type="Proteomes" id="UP000325313">
    <property type="component" value="Unassembled WGS sequence"/>
</dbReference>
<dbReference type="AlphaFoldDB" id="A0A5B0NY70"/>
<gene>
    <name evidence="2" type="ORF">PGT21_012901</name>
    <name evidence="3" type="ORF">PGTUg99_032324</name>
</gene>
<keyword evidence="4" id="KW-1185">Reference proteome</keyword>
<keyword evidence="1" id="KW-0472">Membrane</keyword>
<keyword evidence="1" id="KW-0812">Transmembrane</keyword>
<sequence>MRPTLGNSVDLQEQFDTMWYIMFITRHALLASFYALLTVMGYACATLYLSDSTVTLEEQLVERRQPGEIVNKSHQIGRLLVKRKGRQPPKDPKETARFSALQLKKLKKKIDDQYNDLDDMVSGKLKFNGGIMNRRVDTIIRVQKRALGPRDKISIGFPTDEVKSTVKTVNTKQDVYLASFEQLRLAKDGQSLQKELLPVKQQRDEIVNLDQKLIDATGAGP</sequence>
<organism evidence="2 4">
    <name type="scientific">Puccinia graminis f. sp. tritici</name>
    <dbReference type="NCBI Taxonomy" id="56615"/>
    <lineage>
        <taxon>Eukaryota</taxon>
        <taxon>Fungi</taxon>
        <taxon>Dikarya</taxon>
        <taxon>Basidiomycota</taxon>
        <taxon>Pucciniomycotina</taxon>
        <taxon>Pucciniomycetes</taxon>
        <taxon>Pucciniales</taxon>
        <taxon>Pucciniaceae</taxon>
        <taxon>Puccinia</taxon>
    </lineage>
</organism>